<organism evidence="2">
    <name type="scientific">Nematocida ausubeli (strain ATCC PRA-371 / ERTm2)</name>
    <name type="common">Nematode killer fungus</name>
    <dbReference type="NCBI Taxonomy" id="1913371"/>
    <lineage>
        <taxon>Eukaryota</taxon>
        <taxon>Fungi</taxon>
        <taxon>Fungi incertae sedis</taxon>
        <taxon>Microsporidia</taxon>
        <taxon>Nematocida</taxon>
    </lineage>
</organism>
<gene>
    <name evidence="2" type="ORF">NERG_02259</name>
</gene>
<dbReference type="Proteomes" id="UP000005622">
    <property type="component" value="Unassembled WGS sequence"/>
</dbReference>
<reference evidence="2" key="1">
    <citation type="submission" date="2011-03" db="EMBL/GenBank/DDBJ databases">
        <title>The Genome Sequence of Nematocida sp1 strain ERTm2.</title>
        <authorList>
            <consortium name="The Broad Institute Genome Sequencing Platform"/>
            <consortium name="The Broad Institute Genome Sequencing Center for Infectious Disease"/>
            <person name="Cuomo C."/>
            <person name="Troemel E."/>
            <person name="Young S.K."/>
            <person name="Zeng Q."/>
            <person name="Gargeya S."/>
            <person name="Fitzgerald M."/>
            <person name="Haas B."/>
            <person name="Abouelleil A."/>
            <person name="Alvarado L."/>
            <person name="Arachchi H.M."/>
            <person name="Berlin A."/>
            <person name="Brown A."/>
            <person name="Chapman S.B."/>
            <person name="Chen Z."/>
            <person name="Dunbar C."/>
            <person name="Freedman E."/>
            <person name="Gearin G."/>
            <person name="Gellesch M."/>
            <person name="Goldberg J."/>
            <person name="Griggs A."/>
            <person name="Gujja S."/>
            <person name="Heilman E.R."/>
            <person name="Heiman D."/>
            <person name="Howarth C."/>
            <person name="Larson L."/>
            <person name="Lui A."/>
            <person name="MacDonald P.J.P."/>
            <person name="Mehta T."/>
            <person name="Montmayeur A."/>
            <person name="Murphy C."/>
            <person name="Neiman D."/>
            <person name="Pearson M."/>
            <person name="Priest M."/>
            <person name="Roberts A."/>
            <person name="Saif S."/>
            <person name="Shea T."/>
            <person name="Shenoy N."/>
            <person name="Sisk P."/>
            <person name="Stolte C."/>
            <person name="Sykes S."/>
            <person name="White J."/>
            <person name="Yandava C."/>
            <person name="Wortman J."/>
            <person name="Nusbaum C."/>
            <person name="Birren B."/>
        </authorList>
    </citation>
    <scope>NUCLEOTIDE SEQUENCE</scope>
    <source>
        <strain evidence="2">ERTm2</strain>
    </source>
</reference>
<name>H8ZF88_NEMA1</name>
<keyword evidence="1" id="KW-0472">Membrane</keyword>
<dbReference type="AlphaFoldDB" id="H8ZF88"/>
<sequence>MNSAYAYYTVNWSILEREAETRVSEYINAMKNINIRSAVVFPLSPHKMVIITVIKECLVRNMENKMTEELEHAVHLYIDYEARRSPIFKRTSDDLMQLLTNIPTKTILASILRKFKDSLKEFLGNLQEELNLFLHGNLKKPEDMHTLANQLEITCKINSLEISQQESKKPLEILLTLYAQEKGTQPGTLQERMKVLGLNVHPEYNEGEMGYLKEFMLSRYKVIIGEVPVFKSAQELFDVWEIEQKEIAYLEEIRRYYNRVIRSIKHTPEYTKNIIQIDLIKAGLMSTTKKREILKEVTKKYRKFKKVITVVGIFSVIIFMIGFVIHRSDKNKHP</sequence>
<dbReference type="EMBL" id="JH604639">
    <property type="protein sequence ID" value="EHY64640.1"/>
    <property type="molecule type" value="Genomic_DNA"/>
</dbReference>
<feature type="transmembrane region" description="Helical" evidence="1">
    <location>
        <begin position="307"/>
        <end position="325"/>
    </location>
</feature>
<evidence type="ECO:0000256" key="1">
    <source>
        <dbReference type="SAM" id="Phobius"/>
    </source>
</evidence>
<dbReference type="HOGENOM" id="CLU_850182_0_0_1"/>
<proteinExistence type="predicted"/>
<evidence type="ECO:0000313" key="2">
    <source>
        <dbReference type="EMBL" id="EHY64640.1"/>
    </source>
</evidence>
<keyword evidence="1" id="KW-1133">Transmembrane helix</keyword>
<accession>H8ZF88</accession>
<protein>
    <submittedName>
        <fullName evidence="2">Uncharacterized protein</fullName>
    </submittedName>
</protein>
<keyword evidence="1" id="KW-0812">Transmembrane</keyword>